<evidence type="ECO:0000256" key="4">
    <source>
        <dbReference type="ARBA" id="ARBA00022525"/>
    </source>
</evidence>
<keyword evidence="4" id="KW-0964">Secreted</keyword>
<evidence type="ECO:0000256" key="11">
    <source>
        <dbReference type="ARBA" id="ARBA00041912"/>
    </source>
</evidence>
<dbReference type="GO" id="GO:0050178">
    <property type="term" value="F:phenylpyruvate tautomerase activity"/>
    <property type="evidence" value="ECO:0007669"/>
    <property type="project" value="UniProtKB-EC"/>
</dbReference>
<dbReference type="Proteomes" id="UP000297716">
    <property type="component" value="Unassembled WGS sequence"/>
</dbReference>
<gene>
    <name evidence="14" type="ORF">E0Z10_g9101</name>
</gene>
<evidence type="ECO:0000313" key="14">
    <source>
        <dbReference type="EMBL" id="TGJ79658.1"/>
    </source>
</evidence>
<evidence type="ECO:0000256" key="5">
    <source>
        <dbReference type="ARBA" id="ARBA00023235"/>
    </source>
</evidence>
<accession>A0A4Z0YI36</accession>
<feature type="region of interest" description="Disordered" evidence="13">
    <location>
        <begin position="231"/>
        <end position="255"/>
    </location>
</feature>
<proteinExistence type="inferred from homology"/>
<comment type="similarity">
    <text evidence="2">Belongs to the MIF family.</text>
</comment>
<dbReference type="InterPro" id="IPR014347">
    <property type="entry name" value="Tautomerase/MIF_sf"/>
</dbReference>
<dbReference type="Gene3D" id="3.30.429.10">
    <property type="entry name" value="Macrophage Migration Inhibitory Factor"/>
    <property type="match status" value="1"/>
</dbReference>
<evidence type="ECO:0000256" key="1">
    <source>
        <dbReference type="ARBA" id="ARBA00004613"/>
    </source>
</evidence>
<evidence type="ECO:0000256" key="13">
    <source>
        <dbReference type="SAM" id="MobiDB-lite"/>
    </source>
</evidence>
<dbReference type="EC" id="5.3.3.12" evidence="8"/>
<evidence type="ECO:0000256" key="2">
    <source>
        <dbReference type="ARBA" id="ARBA00005851"/>
    </source>
</evidence>
<comment type="catalytic activity">
    <reaction evidence="7">
        <text>L-dopachrome = 5,6-dihydroxyindole-2-carboxylate</text>
        <dbReference type="Rhea" id="RHEA:13041"/>
        <dbReference type="ChEBI" id="CHEBI:16875"/>
        <dbReference type="ChEBI" id="CHEBI:57509"/>
        <dbReference type="EC" id="5.3.3.12"/>
    </reaction>
</comment>
<feature type="region of interest" description="Disordered" evidence="13">
    <location>
        <begin position="1"/>
        <end position="48"/>
    </location>
</feature>
<evidence type="ECO:0000313" key="15">
    <source>
        <dbReference type="Proteomes" id="UP000297716"/>
    </source>
</evidence>
<feature type="region of interest" description="Disordered" evidence="13">
    <location>
        <begin position="270"/>
        <end position="322"/>
    </location>
</feature>
<keyword evidence="15" id="KW-1185">Reference proteome</keyword>
<evidence type="ECO:0000256" key="6">
    <source>
        <dbReference type="ARBA" id="ARBA00036735"/>
    </source>
</evidence>
<feature type="region of interest" description="Disordered" evidence="13">
    <location>
        <begin position="63"/>
        <end position="83"/>
    </location>
</feature>
<comment type="subcellular location">
    <subcellularLocation>
        <location evidence="1">Secreted</location>
    </subcellularLocation>
</comment>
<evidence type="ECO:0000256" key="8">
    <source>
        <dbReference type="ARBA" id="ARBA00038932"/>
    </source>
</evidence>
<evidence type="ECO:0000256" key="12">
    <source>
        <dbReference type="ARBA" id="ARBA00042730"/>
    </source>
</evidence>
<dbReference type="GO" id="GO:0005576">
    <property type="term" value="C:extracellular region"/>
    <property type="evidence" value="ECO:0007669"/>
    <property type="project" value="UniProtKB-SubCell"/>
</dbReference>
<dbReference type="AlphaFoldDB" id="A0A4Z0YI36"/>
<dbReference type="Pfam" id="PF01187">
    <property type="entry name" value="MIF"/>
    <property type="match status" value="1"/>
</dbReference>
<comment type="caution">
    <text evidence="14">The sequence shown here is derived from an EMBL/GenBank/DDBJ whole genome shotgun (WGS) entry which is preliminary data.</text>
</comment>
<feature type="compositionally biased region" description="Basic and acidic residues" evidence="13">
    <location>
        <begin position="303"/>
        <end position="315"/>
    </location>
</feature>
<sequence>MLENSLRKSAKSSAPTAAGIRHPDSPVSKPPRIGPSFAQRKALQPRPPDAVLVEGNNVMRSIDRPLPGDVVGRRKPQLHPDVSRKKSAYFESEFAGPNRGDNPAKTRLINEAIVTAELKTNVIISDEFAFITDLAYHLSNRYQRPMSSIIITLHHGICMLFGGTFEPACTLTINALPSLLQPVTNRRNAALTQRHLQETLGVVSTRSYVRFEVTPEENVAIGGKTLATEIEGISRDTADQKPGTFGRPSRPSRGIMKSVKSLSSFKSNSMIGLSENVPTPPPSNSGETTRIATILEVPPTPPDDERTSQVEEPKALKSAPRRKSLRFALFGNKISPDK</sequence>
<reference evidence="14 15" key="1">
    <citation type="submission" date="2019-03" db="EMBL/GenBank/DDBJ databases">
        <title>Draft genome sequence of Xylaria hypoxylon DSM 108379, a ubiquitous saprotrophic-parasitic fungi on hardwood.</title>
        <authorList>
            <person name="Buettner E."/>
            <person name="Leonhardt S."/>
            <person name="Gebauer A.M."/>
            <person name="Liers C."/>
            <person name="Hofrichter M."/>
            <person name="Kellner H."/>
        </authorList>
    </citation>
    <scope>NUCLEOTIDE SEQUENCE [LARGE SCALE GENOMIC DNA]</scope>
    <source>
        <strain evidence="14 15">DSM 108379</strain>
    </source>
</reference>
<evidence type="ECO:0000256" key="7">
    <source>
        <dbReference type="ARBA" id="ARBA00036823"/>
    </source>
</evidence>
<dbReference type="PANTHER" id="PTHR11954">
    <property type="entry name" value="D-DOPACHROME DECARBOXYLASE"/>
    <property type="match status" value="1"/>
</dbReference>
<protein>
    <recommendedName>
        <fullName evidence="12">L-dopachrome isomerase</fullName>
        <ecNumber evidence="9">5.3.2.1</ecNumber>
        <ecNumber evidence="8">5.3.3.12</ecNumber>
    </recommendedName>
    <alternativeName>
        <fullName evidence="10">L-dopachrome tautomerase</fullName>
    </alternativeName>
    <alternativeName>
        <fullName evidence="11">Phenylpyruvate tautomerase</fullName>
    </alternativeName>
</protein>
<dbReference type="STRING" id="37992.A0A4Z0YI36"/>
<dbReference type="SUPFAM" id="SSF55331">
    <property type="entry name" value="Tautomerase/MIF"/>
    <property type="match status" value="1"/>
</dbReference>
<dbReference type="EMBL" id="SKBN01000271">
    <property type="protein sequence ID" value="TGJ79658.1"/>
    <property type="molecule type" value="Genomic_DNA"/>
</dbReference>
<name>A0A4Z0YI36_9PEZI</name>
<organism evidence="14 15">
    <name type="scientific">Xylaria hypoxylon</name>
    <dbReference type="NCBI Taxonomy" id="37992"/>
    <lineage>
        <taxon>Eukaryota</taxon>
        <taxon>Fungi</taxon>
        <taxon>Dikarya</taxon>
        <taxon>Ascomycota</taxon>
        <taxon>Pezizomycotina</taxon>
        <taxon>Sordariomycetes</taxon>
        <taxon>Xylariomycetidae</taxon>
        <taxon>Xylariales</taxon>
        <taxon>Xylariaceae</taxon>
        <taxon>Xylaria</taxon>
    </lineage>
</organism>
<dbReference type="GO" id="GO:0004167">
    <property type="term" value="F:dopachrome isomerase activity"/>
    <property type="evidence" value="ECO:0007669"/>
    <property type="project" value="UniProtKB-EC"/>
</dbReference>
<evidence type="ECO:0000256" key="3">
    <source>
        <dbReference type="ARBA" id="ARBA00022514"/>
    </source>
</evidence>
<keyword evidence="5" id="KW-0413">Isomerase</keyword>
<dbReference type="OrthoDB" id="255819at2759"/>
<evidence type="ECO:0000256" key="10">
    <source>
        <dbReference type="ARBA" id="ARBA00041631"/>
    </source>
</evidence>
<dbReference type="EC" id="5.3.2.1" evidence="9"/>
<comment type="catalytic activity">
    <reaction evidence="6">
        <text>3-phenylpyruvate = enol-phenylpyruvate</text>
        <dbReference type="Rhea" id="RHEA:17097"/>
        <dbReference type="ChEBI" id="CHEBI:16815"/>
        <dbReference type="ChEBI" id="CHEBI:18005"/>
        <dbReference type="EC" id="5.3.2.1"/>
    </reaction>
</comment>
<dbReference type="PANTHER" id="PTHR11954:SF6">
    <property type="entry name" value="MACROPHAGE MIGRATION INHIBITORY FACTOR"/>
    <property type="match status" value="1"/>
</dbReference>
<keyword evidence="3" id="KW-0202">Cytokine</keyword>
<dbReference type="InterPro" id="IPR001398">
    <property type="entry name" value="Macrophage_inhib_fac"/>
</dbReference>
<evidence type="ECO:0000256" key="9">
    <source>
        <dbReference type="ARBA" id="ARBA00039086"/>
    </source>
</evidence>